<proteinExistence type="predicted"/>
<evidence type="ECO:0000313" key="2">
    <source>
        <dbReference type="Proteomes" id="UP000324222"/>
    </source>
</evidence>
<dbReference type="Proteomes" id="UP000324222">
    <property type="component" value="Unassembled WGS sequence"/>
</dbReference>
<dbReference type="AlphaFoldDB" id="A0A5B7FA46"/>
<keyword evidence="2" id="KW-1185">Reference proteome</keyword>
<evidence type="ECO:0000313" key="1">
    <source>
        <dbReference type="EMBL" id="MPC44071.1"/>
    </source>
</evidence>
<dbReference type="EMBL" id="VSRR010006111">
    <property type="protein sequence ID" value="MPC44071.1"/>
    <property type="molecule type" value="Genomic_DNA"/>
</dbReference>
<name>A0A5B7FA46_PORTR</name>
<sequence>MRRRRVVFRGQAVTAPLSCEIQRKAFSEITTSFNGRFTAPSELVLLDFTGSKPSFR</sequence>
<protein>
    <submittedName>
        <fullName evidence="1">Uncharacterized protein</fullName>
    </submittedName>
</protein>
<reference evidence="1 2" key="1">
    <citation type="submission" date="2019-05" db="EMBL/GenBank/DDBJ databases">
        <title>Another draft genome of Portunus trituberculatus and its Hox gene families provides insights of decapod evolution.</title>
        <authorList>
            <person name="Jeong J.-H."/>
            <person name="Song I."/>
            <person name="Kim S."/>
            <person name="Choi T."/>
            <person name="Kim D."/>
            <person name="Ryu S."/>
            <person name="Kim W."/>
        </authorList>
    </citation>
    <scope>NUCLEOTIDE SEQUENCE [LARGE SCALE GENOMIC DNA]</scope>
    <source>
        <tissue evidence="1">Muscle</tissue>
    </source>
</reference>
<accession>A0A5B7FA46</accession>
<gene>
    <name evidence="1" type="ORF">E2C01_037732</name>
</gene>
<comment type="caution">
    <text evidence="1">The sequence shown here is derived from an EMBL/GenBank/DDBJ whole genome shotgun (WGS) entry which is preliminary data.</text>
</comment>
<organism evidence="1 2">
    <name type="scientific">Portunus trituberculatus</name>
    <name type="common">Swimming crab</name>
    <name type="synonym">Neptunus trituberculatus</name>
    <dbReference type="NCBI Taxonomy" id="210409"/>
    <lineage>
        <taxon>Eukaryota</taxon>
        <taxon>Metazoa</taxon>
        <taxon>Ecdysozoa</taxon>
        <taxon>Arthropoda</taxon>
        <taxon>Crustacea</taxon>
        <taxon>Multicrustacea</taxon>
        <taxon>Malacostraca</taxon>
        <taxon>Eumalacostraca</taxon>
        <taxon>Eucarida</taxon>
        <taxon>Decapoda</taxon>
        <taxon>Pleocyemata</taxon>
        <taxon>Brachyura</taxon>
        <taxon>Eubrachyura</taxon>
        <taxon>Portunoidea</taxon>
        <taxon>Portunidae</taxon>
        <taxon>Portuninae</taxon>
        <taxon>Portunus</taxon>
    </lineage>
</organism>